<reference evidence="2 3" key="1">
    <citation type="submission" date="2023-03" db="EMBL/GenBank/DDBJ databases">
        <title>Paludisphaera mucosa sp. nov. a novel planctomycete from northern fen.</title>
        <authorList>
            <person name="Ivanova A."/>
        </authorList>
    </citation>
    <scope>NUCLEOTIDE SEQUENCE [LARGE SCALE GENOMIC DNA]</scope>
    <source>
        <strain evidence="2 3">Pla2</strain>
    </source>
</reference>
<feature type="transmembrane region" description="Helical" evidence="1">
    <location>
        <begin position="15"/>
        <end position="41"/>
    </location>
</feature>
<name>A0ABT6FK71_9BACT</name>
<dbReference type="Proteomes" id="UP001216907">
    <property type="component" value="Unassembled WGS sequence"/>
</dbReference>
<accession>A0ABT6FK71</accession>
<evidence type="ECO:0000313" key="2">
    <source>
        <dbReference type="EMBL" id="MDG3007977.1"/>
    </source>
</evidence>
<evidence type="ECO:0000313" key="3">
    <source>
        <dbReference type="Proteomes" id="UP001216907"/>
    </source>
</evidence>
<keyword evidence="1" id="KW-1133">Transmembrane helix</keyword>
<comment type="caution">
    <text evidence="2">The sequence shown here is derived from an EMBL/GenBank/DDBJ whole genome shotgun (WGS) entry which is preliminary data.</text>
</comment>
<sequence length="163" mass="16857">MADSPRTSWHVARGLAAAAAGAAVGAIAPVALMVGFTACRWMAEGAPEFDRRLDIQKLRSSLVYPMVGCALVLACAGWATLGPPGLHRFPGTFAILAASAVFGWTILGGMFLAPLTHEDSPVHPMFEPARLAVFLAPPIIAAVVLSAVRARAASAEQAPTARG</sequence>
<feature type="transmembrane region" description="Helical" evidence="1">
    <location>
        <begin position="62"/>
        <end position="81"/>
    </location>
</feature>
<protein>
    <submittedName>
        <fullName evidence="2">Uncharacterized protein</fullName>
    </submittedName>
</protein>
<proteinExistence type="predicted"/>
<keyword evidence="3" id="KW-1185">Reference proteome</keyword>
<organism evidence="2 3">
    <name type="scientific">Paludisphaera mucosa</name>
    <dbReference type="NCBI Taxonomy" id="3030827"/>
    <lineage>
        <taxon>Bacteria</taxon>
        <taxon>Pseudomonadati</taxon>
        <taxon>Planctomycetota</taxon>
        <taxon>Planctomycetia</taxon>
        <taxon>Isosphaerales</taxon>
        <taxon>Isosphaeraceae</taxon>
        <taxon>Paludisphaera</taxon>
    </lineage>
</organism>
<dbReference type="RefSeq" id="WP_277864245.1">
    <property type="nucleotide sequence ID" value="NZ_JARRAG010000002.1"/>
</dbReference>
<dbReference type="EMBL" id="JARRAG010000002">
    <property type="protein sequence ID" value="MDG3007977.1"/>
    <property type="molecule type" value="Genomic_DNA"/>
</dbReference>
<feature type="transmembrane region" description="Helical" evidence="1">
    <location>
        <begin position="93"/>
        <end position="116"/>
    </location>
</feature>
<keyword evidence="1" id="KW-0812">Transmembrane</keyword>
<gene>
    <name evidence="2" type="ORF">PZE19_29790</name>
</gene>
<evidence type="ECO:0000256" key="1">
    <source>
        <dbReference type="SAM" id="Phobius"/>
    </source>
</evidence>
<keyword evidence="1" id="KW-0472">Membrane</keyword>
<feature type="transmembrane region" description="Helical" evidence="1">
    <location>
        <begin position="128"/>
        <end position="148"/>
    </location>
</feature>